<dbReference type="SUPFAM" id="SSF54506">
    <property type="entry name" value="Diaminopimelate epimerase-like"/>
    <property type="match status" value="1"/>
</dbReference>
<comment type="similarity">
    <text evidence="1">Belongs to the PhzF family.</text>
</comment>
<sequence length="290" mass="31701">MSPVVYWQLDVFAERPLAGNGVAVFPDARQLDPAVMQALTRELRQFESIFLLPGKDPQAQGARIFTMEEELPFAGHPILGAAALLHHLQSEDTHAEWTLELAAKSVRLLTRRQERGFYAQMDQAAAEFGAQLSPAQAQVIAEAFSLNSAHLDHRYPARVISTGLPYLILPVSAQGLALARQQRMLDAELASHAAAFVFLLDMDNREGRTWDPSGVIEDIATGSAAGPVAAFLVEHGLHRRAEHFSLNQGRFLGRPSRLDVCVGSDDRISVGGSVQLVACAELWVEPHELA</sequence>
<evidence type="ECO:0000313" key="4">
    <source>
        <dbReference type="Proteomes" id="UP000242849"/>
    </source>
</evidence>
<dbReference type="PIRSF" id="PIRSF016184">
    <property type="entry name" value="PhzC_PhzF"/>
    <property type="match status" value="1"/>
</dbReference>
<evidence type="ECO:0000256" key="2">
    <source>
        <dbReference type="PIRSR" id="PIRSR016184-1"/>
    </source>
</evidence>
<dbReference type="RefSeq" id="WP_090376604.1">
    <property type="nucleotide sequence ID" value="NZ_CP156749.1"/>
</dbReference>
<proteinExistence type="inferred from homology"/>
<dbReference type="AlphaFoldDB" id="A0A1H4RH84"/>
<dbReference type="EMBL" id="FNSC01000001">
    <property type="protein sequence ID" value="SEC31114.1"/>
    <property type="molecule type" value="Genomic_DNA"/>
</dbReference>
<dbReference type="Proteomes" id="UP000242849">
    <property type="component" value="Unassembled WGS sequence"/>
</dbReference>
<organism evidence="3 4">
    <name type="scientific">Pseudomonas anguilliseptica</name>
    <dbReference type="NCBI Taxonomy" id="53406"/>
    <lineage>
        <taxon>Bacteria</taxon>
        <taxon>Pseudomonadati</taxon>
        <taxon>Pseudomonadota</taxon>
        <taxon>Gammaproteobacteria</taxon>
        <taxon>Pseudomonadales</taxon>
        <taxon>Pseudomonadaceae</taxon>
        <taxon>Pseudomonas</taxon>
    </lineage>
</organism>
<reference evidence="4" key="1">
    <citation type="submission" date="2016-10" db="EMBL/GenBank/DDBJ databases">
        <authorList>
            <person name="Varghese N."/>
            <person name="Submissions S."/>
        </authorList>
    </citation>
    <scope>NUCLEOTIDE SEQUENCE [LARGE SCALE GENOMIC DNA]</scope>
    <source>
        <strain evidence="4">DSM 12111</strain>
    </source>
</reference>
<gene>
    <name evidence="3" type="ORF">SAMN05421553_0654</name>
</gene>
<keyword evidence="4" id="KW-1185">Reference proteome</keyword>
<dbReference type="PANTHER" id="PTHR13774:SF32">
    <property type="entry name" value="ANTISENSE-ENHANCING SEQUENCE 1"/>
    <property type="match status" value="1"/>
</dbReference>
<protein>
    <submittedName>
        <fullName evidence="3">Phenazine biosynthesis protein PhzF family</fullName>
    </submittedName>
</protein>
<accession>A0A1H4RH84</accession>
<feature type="active site" evidence="2">
    <location>
        <position position="47"/>
    </location>
</feature>
<name>A0A1H4RH84_PSEAG</name>
<dbReference type="Gene3D" id="3.10.310.10">
    <property type="entry name" value="Diaminopimelate Epimerase, Chain A, domain 1"/>
    <property type="match status" value="2"/>
</dbReference>
<evidence type="ECO:0000256" key="1">
    <source>
        <dbReference type="ARBA" id="ARBA00008270"/>
    </source>
</evidence>
<evidence type="ECO:0000313" key="3">
    <source>
        <dbReference type="EMBL" id="SEC31114.1"/>
    </source>
</evidence>
<dbReference type="InterPro" id="IPR003719">
    <property type="entry name" value="Phenazine_PhzF-like"/>
</dbReference>
<dbReference type="NCBIfam" id="TIGR00654">
    <property type="entry name" value="PhzF_family"/>
    <property type="match status" value="1"/>
</dbReference>
<dbReference type="STRING" id="53406.SAMN05421553_0654"/>
<dbReference type="GO" id="GO:0005737">
    <property type="term" value="C:cytoplasm"/>
    <property type="evidence" value="ECO:0007669"/>
    <property type="project" value="TreeGrafter"/>
</dbReference>
<dbReference type="OrthoDB" id="9788221at2"/>
<dbReference type="GO" id="GO:0016853">
    <property type="term" value="F:isomerase activity"/>
    <property type="evidence" value="ECO:0007669"/>
    <property type="project" value="TreeGrafter"/>
</dbReference>
<dbReference type="Pfam" id="PF02567">
    <property type="entry name" value="PhzC-PhzF"/>
    <property type="match status" value="1"/>
</dbReference>
<dbReference type="PANTHER" id="PTHR13774">
    <property type="entry name" value="PHENAZINE BIOSYNTHESIS PROTEIN"/>
    <property type="match status" value="1"/>
</dbReference>